<dbReference type="EMBL" id="CP119075">
    <property type="protein sequence ID" value="WED64361.1"/>
    <property type="molecule type" value="Genomic_DNA"/>
</dbReference>
<dbReference type="SUPFAM" id="SSF88723">
    <property type="entry name" value="PIN domain-like"/>
    <property type="match status" value="1"/>
</dbReference>
<protein>
    <recommendedName>
        <fullName evidence="3">PIN domain-containing protein</fullName>
    </recommendedName>
</protein>
<accession>A0AAE9ZVV6</accession>
<dbReference type="AlphaFoldDB" id="A0AAE9ZVV6"/>
<dbReference type="Proteomes" id="UP001218638">
    <property type="component" value="Chromosome"/>
</dbReference>
<reference evidence="1" key="1">
    <citation type="submission" date="2023-03" db="EMBL/GenBank/DDBJ databases">
        <title>Lomoglobus Profundus gen. nov., sp. nov., a novel member of the phylum Verrucomicrobia, isolated from deep-marine sediment of South China Sea.</title>
        <authorList>
            <person name="Ahmad T."/>
            <person name="Ishaq S.E."/>
            <person name="Wang F."/>
        </authorList>
    </citation>
    <scope>NUCLEOTIDE SEQUENCE</scope>
    <source>
        <strain evidence="1">LMO-M01</strain>
    </source>
</reference>
<proteinExistence type="predicted"/>
<evidence type="ECO:0008006" key="3">
    <source>
        <dbReference type="Google" id="ProtNLM"/>
    </source>
</evidence>
<sequence length="167" mass="18648">MLLDTSFLISLASPDREQHSVALQFFKFFATEGVPMFLSTIAASEFHQRQAVTDLPLDAIIVLPFNLTDAMCAAELDFTLFKGTPGVARDALKDDFKLLGQAKANDIGFVITEDARSLYKFCEELRLKHALSTKAIKLDDKFDKSHFDPAGQHDFEAGLDIMREDSK</sequence>
<evidence type="ECO:0000313" key="2">
    <source>
        <dbReference type="Proteomes" id="UP001218638"/>
    </source>
</evidence>
<gene>
    <name evidence="1" type="ORF">PXH66_18640</name>
</gene>
<evidence type="ECO:0000313" key="1">
    <source>
        <dbReference type="EMBL" id="WED64361.1"/>
    </source>
</evidence>
<dbReference type="RefSeq" id="WP_330932098.1">
    <property type="nucleotide sequence ID" value="NZ_CP119075.1"/>
</dbReference>
<organism evidence="1 2">
    <name type="scientific">Synoicihabitans lomoniglobus</name>
    <dbReference type="NCBI Taxonomy" id="2909285"/>
    <lineage>
        <taxon>Bacteria</taxon>
        <taxon>Pseudomonadati</taxon>
        <taxon>Verrucomicrobiota</taxon>
        <taxon>Opitutia</taxon>
        <taxon>Opitutales</taxon>
        <taxon>Opitutaceae</taxon>
        <taxon>Synoicihabitans</taxon>
    </lineage>
</organism>
<name>A0AAE9ZVV6_9BACT</name>
<dbReference type="InterPro" id="IPR029060">
    <property type="entry name" value="PIN-like_dom_sf"/>
</dbReference>
<dbReference type="KEGG" id="slom:PXH66_18640"/>
<keyword evidence="2" id="KW-1185">Reference proteome</keyword>